<dbReference type="InterPro" id="IPR046150">
    <property type="entry name" value="DUF6152"/>
</dbReference>
<protein>
    <submittedName>
        <fullName evidence="1">Uncharacterized protein</fullName>
    </submittedName>
</protein>
<gene>
    <name evidence="1" type="ORF">M2127_001294</name>
</gene>
<dbReference type="Pfam" id="PF19649">
    <property type="entry name" value="DUF6152"/>
    <property type="match status" value="1"/>
</dbReference>
<name>A0AA43M964_9BURK</name>
<comment type="caution">
    <text evidence="1">The sequence shown here is derived from an EMBL/GenBank/DDBJ whole genome shotgun (WGS) entry which is preliminary data.</text>
</comment>
<dbReference type="EMBL" id="JARXYA010000005">
    <property type="protein sequence ID" value="MDH6503990.1"/>
    <property type="molecule type" value="Genomic_DNA"/>
</dbReference>
<organism evidence="1 2">
    <name type="scientific">Polynucleobacter sphagniphilus</name>
    <dbReference type="NCBI Taxonomy" id="1743169"/>
    <lineage>
        <taxon>Bacteria</taxon>
        <taxon>Pseudomonadati</taxon>
        <taxon>Pseudomonadota</taxon>
        <taxon>Betaproteobacteria</taxon>
        <taxon>Burkholderiales</taxon>
        <taxon>Burkholderiaceae</taxon>
        <taxon>Polynucleobacter</taxon>
    </lineage>
</organism>
<dbReference type="Proteomes" id="UP001161160">
    <property type="component" value="Unassembled WGS sequence"/>
</dbReference>
<evidence type="ECO:0000313" key="2">
    <source>
        <dbReference type="Proteomes" id="UP001161160"/>
    </source>
</evidence>
<reference evidence="1" key="1">
    <citation type="submission" date="2023-04" db="EMBL/GenBank/DDBJ databases">
        <title>Genome Encyclopedia of Bacteria and Archaea VI: Functional Genomics of Type Strains.</title>
        <authorList>
            <person name="Whitman W."/>
        </authorList>
    </citation>
    <scope>NUCLEOTIDE SEQUENCE</scope>
    <source>
        <strain evidence="1">Enz.4-51</strain>
    </source>
</reference>
<accession>A0AA43M964</accession>
<keyword evidence="2" id="KW-1185">Reference proteome</keyword>
<dbReference type="AlphaFoldDB" id="A0AA43M964"/>
<evidence type="ECO:0000313" key="1">
    <source>
        <dbReference type="EMBL" id="MDH6503990.1"/>
    </source>
</evidence>
<sequence length="164" mass="18041">MMLAATVFRLNNPFFLNHEMNPMKTITNLFKLALFIATGIVPFAVNAHHSTTMFDRTQVVTITGVVKEVQWTNPHVAIFVSGAVKESDEQSLWLMEMTSPGNLIRVGGWSRTAVKAGDKVVVEFSPLRNGGKGGALKKITETQTGKVYTADIFAQENANLEQSK</sequence>
<proteinExistence type="predicted"/>